<reference evidence="2 3" key="1">
    <citation type="submission" date="2016-12" db="EMBL/GenBank/DDBJ databases">
        <title>The genomes of Aspergillus section Nigri reveals drivers in fungal speciation.</title>
        <authorList>
            <consortium name="DOE Joint Genome Institute"/>
            <person name="Vesth T.C."/>
            <person name="Nybo J."/>
            <person name="Theobald S."/>
            <person name="Brandl J."/>
            <person name="Frisvad J.C."/>
            <person name="Nielsen K.F."/>
            <person name="Lyhne E.K."/>
            <person name="Kogle M.E."/>
            <person name="Kuo A."/>
            <person name="Riley R."/>
            <person name="Clum A."/>
            <person name="Nolan M."/>
            <person name="Lipzen A."/>
            <person name="Salamov A."/>
            <person name="Henrissat B."/>
            <person name="Wiebenga A."/>
            <person name="De Vries R.P."/>
            <person name="Grigoriev I.V."/>
            <person name="Mortensen U.H."/>
            <person name="Andersen M.R."/>
            <person name="Baker S.E."/>
        </authorList>
    </citation>
    <scope>NUCLEOTIDE SEQUENCE [LARGE SCALE GENOMIC DNA]</scope>
    <source>
        <strain evidence="2 3">JOP 1030-1</strain>
    </source>
</reference>
<evidence type="ECO:0000256" key="1">
    <source>
        <dbReference type="SAM" id="SignalP"/>
    </source>
</evidence>
<gene>
    <name evidence="2" type="ORF">BP01DRAFT_373267</name>
</gene>
<evidence type="ECO:0000313" key="2">
    <source>
        <dbReference type="EMBL" id="PYH46281.1"/>
    </source>
</evidence>
<feature type="signal peptide" evidence="1">
    <location>
        <begin position="1"/>
        <end position="25"/>
    </location>
</feature>
<dbReference type="GeneID" id="37078006"/>
<dbReference type="Proteomes" id="UP000248349">
    <property type="component" value="Unassembled WGS sequence"/>
</dbReference>
<dbReference type="Pfam" id="PF14269">
    <property type="entry name" value="Arylsulfotran_2"/>
    <property type="match status" value="2"/>
</dbReference>
<dbReference type="PANTHER" id="PTHR35340:SF5">
    <property type="entry name" value="ASST-DOMAIN-CONTAINING PROTEIN"/>
    <property type="match status" value="1"/>
</dbReference>
<proteinExistence type="predicted"/>
<dbReference type="RefSeq" id="XP_025432263.1">
    <property type="nucleotide sequence ID" value="XM_025576777.1"/>
</dbReference>
<protein>
    <recommendedName>
        <fullName evidence="4">Arylsulfotransferase</fullName>
    </recommendedName>
</protein>
<dbReference type="InterPro" id="IPR011047">
    <property type="entry name" value="Quinoprotein_ADH-like_sf"/>
</dbReference>
<accession>A0A318ZFG2</accession>
<dbReference type="SUPFAM" id="SSF50998">
    <property type="entry name" value="Quinoprotein alcohol dehydrogenase-like"/>
    <property type="match status" value="1"/>
</dbReference>
<evidence type="ECO:0000313" key="3">
    <source>
        <dbReference type="Proteomes" id="UP000248349"/>
    </source>
</evidence>
<keyword evidence="1" id="KW-0732">Signal</keyword>
<feature type="chain" id="PRO_5016262988" description="Arylsulfotransferase" evidence="1">
    <location>
        <begin position="26"/>
        <end position="586"/>
    </location>
</feature>
<keyword evidence="3" id="KW-1185">Reference proteome</keyword>
<evidence type="ECO:0008006" key="4">
    <source>
        <dbReference type="Google" id="ProtNLM"/>
    </source>
</evidence>
<dbReference type="EMBL" id="KZ821228">
    <property type="protein sequence ID" value="PYH46281.1"/>
    <property type="molecule type" value="Genomic_DNA"/>
</dbReference>
<dbReference type="OrthoDB" id="5427350at2759"/>
<dbReference type="STRING" id="1450539.A0A318ZFG2"/>
<dbReference type="PANTHER" id="PTHR35340">
    <property type="entry name" value="PQQ ENZYME REPEAT PROTEIN-RELATED"/>
    <property type="match status" value="1"/>
</dbReference>
<name>A0A318ZFG2_9EURO</name>
<dbReference type="InterPro" id="IPR053143">
    <property type="entry name" value="Arylsulfate_ST"/>
</dbReference>
<dbReference type="AlphaFoldDB" id="A0A318ZFG2"/>
<sequence>MPSRPVPLYLILITLLLLLTPPVSADKGPYNHSLLYAQGRMGSWPTELFQSTTTVGLAVNWMQEDPRCRPKLAHNGMGDGEGEEYYYLLAPRGTSVHKPGPMILDSQGHMVWTKAYGQTYNVNVQRYKGREYLTFWVGSDGDGGHGAGVYYMLDTTYHEAYKFTAAHGLPGDLHEFHITADDTVLLTSYDRRRANLSDIESGPAEGWIWEGTFQELDIETGRLLFEWRASEHFAFADVVRGREGNGESEDNPWDFFHINSVDKDRQGNFLVSARYANCLTYIDGRTGEILWRLGGKRNDFVDISPSVAAAAAASTERGTEAIGPATNFTWQHHARFRDNDTAITLFDNASRGVGAPALPSRGLYLDLDQTRRTVSLRHEYRTTPDNPLSSQSQGSLQLLDNGNVLVGYGWNAAWTEFSRAGEPLCRVHFGPEREFGLGNILSYRVFKHPWHGRPTTRPDFEVYRYRAAVSWNGATEVARWGLEGANGNGGDGGHDVFERIVNVSKAGFETAISIPEDAVAYRFLRVVALNATGHVLRASRIARWDPAAEEAVVVSGAEEEEEDGWDLGSEERVVELWTGKEESSGL</sequence>
<dbReference type="InterPro" id="IPR039535">
    <property type="entry name" value="ASST-like"/>
</dbReference>
<organism evidence="2 3">
    <name type="scientific">Aspergillus saccharolyticus JOP 1030-1</name>
    <dbReference type="NCBI Taxonomy" id="1450539"/>
    <lineage>
        <taxon>Eukaryota</taxon>
        <taxon>Fungi</taxon>
        <taxon>Dikarya</taxon>
        <taxon>Ascomycota</taxon>
        <taxon>Pezizomycotina</taxon>
        <taxon>Eurotiomycetes</taxon>
        <taxon>Eurotiomycetidae</taxon>
        <taxon>Eurotiales</taxon>
        <taxon>Aspergillaceae</taxon>
        <taxon>Aspergillus</taxon>
        <taxon>Aspergillus subgen. Circumdati</taxon>
    </lineage>
</organism>